<evidence type="ECO:0000313" key="1">
    <source>
        <dbReference type="EMBL" id="MBX72794.1"/>
    </source>
</evidence>
<accession>A0A2P2R0X9</accession>
<proteinExistence type="predicted"/>
<organism evidence="1">
    <name type="scientific">Rhizophora mucronata</name>
    <name type="common">Asiatic mangrove</name>
    <dbReference type="NCBI Taxonomy" id="61149"/>
    <lineage>
        <taxon>Eukaryota</taxon>
        <taxon>Viridiplantae</taxon>
        <taxon>Streptophyta</taxon>
        <taxon>Embryophyta</taxon>
        <taxon>Tracheophyta</taxon>
        <taxon>Spermatophyta</taxon>
        <taxon>Magnoliopsida</taxon>
        <taxon>eudicotyledons</taxon>
        <taxon>Gunneridae</taxon>
        <taxon>Pentapetalae</taxon>
        <taxon>rosids</taxon>
        <taxon>fabids</taxon>
        <taxon>Malpighiales</taxon>
        <taxon>Rhizophoraceae</taxon>
        <taxon>Rhizophora</taxon>
    </lineage>
</organism>
<name>A0A2P2R0X9_RHIMU</name>
<protein>
    <submittedName>
        <fullName evidence="1">Uncharacterized protein</fullName>
    </submittedName>
</protein>
<dbReference type="EMBL" id="GGEC01092310">
    <property type="protein sequence ID" value="MBX72794.1"/>
    <property type="molecule type" value="Transcribed_RNA"/>
</dbReference>
<reference evidence="1" key="1">
    <citation type="submission" date="2018-02" db="EMBL/GenBank/DDBJ databases">
        <title>Rhizophora mucronata_Transcriptome.</title>
        <authorList>
            <person name="Meera S.P."/>
            <person name="Sreeshan A."/>
            <person name="Augustine A."/>
        </authorList>
    </citation>
    <scope>NUCLEOTIDE SEQUENCE</scope>
    <source>
        <tissue evidence="1">Leaf</tissue>
    </source>
</reference>
<sequence>MLKFAKDCPLLTDN</sequence>